<dbReference type="Pfam" id="PF00884">
    <property type="entry name" value="Sulfatase"/>
    <property type="match status" value="1"/>
</dbReference>
<dbReference type="PANTHER" id="PTHR42693">
    <property type="entry name" value="ARYLSULFATASE FAMILY MEMBER"/>
    <property type="match status" value="1"/>
</dbReference>
<evidence type="ECO:0000256" key="2">
    <source>
        <dbReference type="ARBA" id="ARBA00022723"/>
    </source>
</evidence>
<proteinExistence type="inferred from homology"/>
<comment type="caution">
    <text evidence="7">The sequence shown here is derived from an EMBL/GenBank/DDBJ whole genome shotgun (WGS) entry which is preliminary data.</text>
</comment>
<name>A0ABU1AM74_9BACT</name>
<dbReference type="SUPFAM" id="SSF53649">
    <property type="entry name" value="Alkaline phosphatase-like"/>
    <property type="match status" value="1"/>
</dbReference>
<keyword evidence="5" id="KW-0732">Signal</keyword>
<dbReference type="Gene3D" id="3.40.720.10">
    <property type="entry name" value="Alkaline Phosphatase, subunit A"/>
    <property type="match status" value="1"/>
</dbReference>
<dbReference type="EMBL" id="JARXIC010000036">
    <property type="protein sequence ID" value="MDQ8195883.1"/>
    <property type="molecule type" value="Genomic_DNA"/>
</dbReference>
<dbReference type="PROSITE" id="PS00523">
    <property type="entry name" value="SULFATASE_1"/>
    <property type="match status" value="1"/>
</dbReference>
<evidence type="ECO:0000313" key="7">
    <source>
        <dbReference type="EMBL" id="MDQ8195883.1"/>
    </source>
</evidence>
<reference evidence="7 8" key="1">
    <citation type="submission" date="2023-04" db="EMBL/GenBank/DDBJ databases">
        <title>A novel bacteria isolated from coastal sediment.</title>
        <authorList>
            <person name="Liu X.-J."/>
            <person name="Du Z.-J."/>
        </authorList>
    </citation>
    <scope>NUCLEOTIDE SEQUENCE [LARGE SCALE GENOMIC DNA]</scope>
    <source>
        <strain evidence="7 8">SDUM461004</strain>
    </source>
</reference>
<accession>A0ABU1AM74</accession>
<evidence type="ECO:0000256" key="3">
    <source>
        <dbReference type="ARBA" id="ARBA00022801"/>
    </source>
</evidence>
<feature type="chain" id="PRO_5045528087" evidence="5">
    <location>
        <begin position="22"/>
        <end position="481"/>
    </location>
</feature>
<dbReference type="PANTHER" id="PTHR42693:SF53">
    <property type="entry name" value="ENDO-4-O-SULFATASE"/>
    <property type="match status" value="1"/>
</dbReference>
<feature type="domain" description="Sulfatase N-terminal" evidence="6">
    <location>
        <begin position="24"/>
        <end position="317"/>
    </location>
</feature>
<keyword evidence="2" id="KW-0479">Metal-binding</keyword>
<comment type="similarity">
    <text evidence="1">Belongs to the sulfatase family.</text>
</comment>
<evidence type="ECO:0000259" key="6">
    <source>
        <dbReference type="Pfam" id="PF00884"/>
    </source>
</evidence>
<evidence type="ECO:0000256" key="4">
    <source>
        <dbReference type="ARBA" id="ARBA00022837"/>
    </source>
</evidence>
<dbReference type="InterPro" id="IPR000917">
    <property type="entry name" value="Sulfatase_N"/>
</dbReference>
<evidence type="ECO:0000256" key="1">
    <source>
        <dbReference type="ARBA" id="ARBA00008779"/>
    </source>
</evidence>
<evidence type="ECO:0000313" key="8">
    <source>
        <dbReference type="Proteomes" id="UP001243717"/>
    </source>
</evidence>
<keyword evidence="4" id="KW-0106">Calcium</keyword>
<evidence type="ECO:0000256" key="5">
    <source>
        <dbReference type="SAM" id="SignalP"/>
    </source>
</evidence>
<dbReference type="RefSeq" id="WP_308986330.1">
    <property type="nucleotide sequence ID" value="NZ_JARXIC010000036.1"/>
</dbReference>
<dbReference type="CDD" id="cd16027">
    <property type="entry name" value="SGSH"/>
    <property type="match status" value="1"/>
</dbReference>
<keyword evidence="3" id="KW-0378">Hydrolase</keyword>
<sequence length="481" mass="53504">MLKKACLLLAATCLLQSVSVAKQPNVVLILADDMSPDLSMLGTPGIETPNIDAFAKEGVYFNNAFAASASCSPSRTAILTGMWPHSNGNWRNVHTPPLNLPDKAFSRETHIVDKVGIGRDVATLPEVFQANGYFTAITQKLHLSPAWRYPYDARNPVQSEPKRFHKVMGDFIEQAGDRPFFIHANVAAPHRPYRAHLKSNPDQELPAADSIEVPSFLPDTPGVRRDMQEYYACVEIADACVGAILQALDDAGIREETFIIFTSDQGMPIHYAKASAYPTGTRIPLAVVGPGVVKGQTNDSPVSQIDYAPTILDYCGIEIPEVMQGESLRPILSGGDSIEGREYVFAEHNSHGPDPREFYPQRVVTDGNWYYILNVDPEKTQRLPDDLRGVEVWGNHAYDAIIAAKESHPAEYAYLTLFDKPRQPEHLYKINEDKWGVHDLATNPERQAVLQRMRAAMHMWRTATNDIEKSPLEIPEQPDAH</sequence>
<dbReference type="InterPro" id="IPR050738">
    <property type="entry name" value="Sulfatase"/>
</dbReference>
<protein>
    <submittedName>
        <fullName evidence="7">Sulfatase</fullName>
    </submittedName>
</protein>
<gene>
    <name evidence="7" type="ORF">QEH59_15725</name>
</gene>
<dbReference type="InterPro" id="IPR017850">
    <property type="entry name" value="Alkaline_phosphatase_core_sf"/>
</dbReference>
<organism evidence="7 8">
    <name type="scientific">Thalassobacterium sedimentorum</name>
    <dbReference type="NCBI Taxonomy" id="3041258"/>
    <lineage>
        <taxon>Bacteria</taxon>
        <taxon>Pseudomonadati</taxon>
        <taxon>Verrucomicrobiota</taxon>
        <taxon>Opitutia</taxon>
        <taxon>Puniceicoccales</taxon>
        <taxon>Coraliomargaritaceae</taxon>
        <taxon>Thalassobacterium</taxon>
    </lineage>
</organism>
<keyword evidence="8" id="KW-1185">Reference proteome</keyword>
<dbReference type="Proteomes" id="UP001243717">
    <property type="component" value="Unassembled WGS sequence"/>
</dbReference>
<dbReference type="InterPro" id="IPR024607">
    <property type="entry name" value="Sulfatase_CS"/>
</dbReference>
<feature type="signal peptide" evidence="5">
    <location>
        <begin position="1"/>
        <end position="21"/>
    </location>
</feature>